<dbReference type="EMBL" id="SACO01000014">
    <property type="protein sequence ID" value="RVU03485.1"/>
    <property type="molecule type" value="Genomic_DNA"/>
</dbReference>
<keyword evidence="2" id="KW-1185">Reference proteome</keyword>
<proteinExistence type="predicted"/>
<dbReference type="Proteomes" id="UP000282837">
    <property type="component" value="Unassembled WGS sequence"/>
</dbReference>
<sequence>MSTTTPFSTLEAVNEMLMSIGQAPVNSLSVSVGDVNIAQSVLGIETRYVLLYGFAFNTDTSYPLTPDINKFIALPAGALRCDPTDSNQDLVIRRHPTYGMGFWDRANQTWQMGAAVPCEITWGYSFEDLPETARNYIAISAVRKFQKRTIGAPELDGFSQEDQARAWALLLRDERRVRGTNSFKSSKSLQRTTYRNGWGIAGNIGPVTS</sequence>
<evidence type="ECO:0000313" key="2">
    <source>
        <dbReference type="Proteomes" id="UP000282837"/>
    </source>
</evidence>
<dbReference type="Pfam" id="PF17212">
    <property type="entry name" value="Tube"/>
    <property type="match status" value="1"/>
</dbReference>
<dbReference type="RefSeq" id="WP_127711103.1">
    <property type="nucleotide sequence ID" value="NZ_SACO01000014.1"/>
</dbReference>
<gene>
    <name evidence="1" type="ORF">EOE18_15290</name>
</gene>
<dbReference type="InterPro" id="IPR033767">
    <property type="entry name" value="Tail_Gp11"/>
</dbReference>
<name>A0A3S2UPE0_9SPHN</name>
<dbReference type="AlphaFoldDB" id="A0A3S2UPE0"/>
<evidence type="ECO:0000313" key="1">
    <source>
        <dbReference type="EMBL" id="RVU03485.1"/>
    </source>
</evidence>
<reference evidence="1 2" key="1">
    <citation type="submission" date="2019-01" db="EMBL/GenBank/DDBJ databases">
        <authorList>
            <person name="Chen W.-M."/>
        </authorList>
    </citation>
    <scope>NUCLEOTIDE SEQUENCE [LARGE SCALE GENOMIC DNA]</scope>
    <source>
        <strain evidence="1 2">FSY-9</strain>
    </source>
</reference>
<organism evidence="1 2">
    <name type="scientific">Novosphingobium umbonatum</name>
    <dbReference type="NCBI Taxonomy" id="1908524"/>
    <lineage>
        <taxon>Bacteria</taxon>
        <taxon>Pseudomonadati</taxon>
        <taxon>Pseudomonadota</taxon>
        <taxon>Alphaproteobacteria</taxon>
        <taxon>Sphingomonadales</taxon>
        <taxon>Sphingomonadaceae</taxon>
        <taxon>Novosphingobium</taxon>
    </lineage>
</organism>
<dbReference type="OrthoDB" id="6875093at2"/>
<accession>A0A3S2UPE0</accession>
<protein>
    <submittedName>
        <fullName evidence="1">Uncharacterized protein</fullName>
    </submittedName>
</protein>
<comment type="caution">
    <text evidence="1">The sequence shown here is derived from an EMBL/GenBank/DDBJ whole genome shotgun (WGS) entry which is preliminary data.</text>
</comment>